<feature type="domain" description="AAA+ ATPase" evidence="15">
    <location>
        <begin position="170"/>
        <end position="332"/>
    </location>
</feature>
<evidence type="ECO:0000256" key="6">
    <source>
        <dbReference type="ARBA" id="ARBA00022741"/>
    </source>
</evidence>
<evidence type="ECO:0000256" key="2">
    <source>
        <dbReference type="ARBA" id="ARBA00008531"/>
    </source>
</evidence>
<keyword evidence="17" id="KW-0969">Cilium</keyword>
<organism evidence="17 18">
    <name type="scientific">Cupriavidus necator</name>
    <name type="common">Alcaligenes eutrophus</name>
    <name type="synonym">Ralstonia eutropha</name>
    <dbReference type="NCBI Taxonomy" id="106590"/>
    <lineage>
        <taxon>Bacteria</taxon>
        <taxon>Pseudomonadati</taxon>
        <taxon>Pseudomonadota</taxon>
        <taxon>Betaproteobacteria</taxon>
        <taxon>Burkholderiales</taxon>
        <taxon>Burkholderiaceae</taxon>
        <taxon>Cupriavidus</taxon>
    </lineage>
</organism>
<evidence type="ECO:0000256" key="10">
    <source>
        <dbReference type="ARBA" id="ARBA00023136"/>
    </source>
</evidence>
<dbReference type="GO" id="GO:0044781">
    <property type="term" value="P:bacterial-type flagellum organization"/>
    <property type="evidence" value="ECO:0007669"/>
    <property type="project" value="UniProtKB-UniRule"/>
</dbReference>
<feature type="region of interest" description="Disordered" evidence="14">
    <location>
        <begin position="380"/>
        <end position="399"/>
    </location>
</feature>
<dbReference type="PANTHER" id="PTHR43134:SF3">
    <property type="entry name" value="FLAGELLAR BIOSYNTHESIS PROTEIN FLHF"/>
    <property type="match status" value="1"/>
</dbReference>
<evidence type="ECO:0000313" key="18">
    <source>
        <dbReference type="Proteomes" id="UP000253501"/>
    </source>
</evidence>
<evidence type="ECO:0000256" key="8">
    <source>
        <dbReference type="ARBA" id="ARBA00022927"/>
    </source>
</evidence>
<evidence type="ECO:0000256" key="7">
    <source>
        <dbReference type="ARBA" id="ARBA00022795"/>
    </source>
</evidence>
<keyword evidence="8" id="KW-0653">Protein transport</keyword>
<dbReference type="SMART" id="SM00382">
    <property type="entry name" value="AAA"/>
    <property type="match status" value="1"/>
</dbReference>
<comment type="subcellular location">
    <subcellularLocation>
        <location evidence="1">Cell membrane</location>
        <topology evidence="1">Peripheral membrane protein</topology>
        <orientation evidence="1">Cytoplasmic side</orientation>
    </subcellularLocation>
</comment>
<evidence type="ECO:0000259" key="16">
    <source>
        <dbReference type="SMART" id="SM00962"/>
    </source>
</evidence>
<proteinExistence type="inferred from homology"/>
<dbReference type="GO" id="GO:0015031">
    <property type="term" value="P:protein transport"/>
    <property type="evidence" value="ECO:0007669"/>
    <property type="project" value="UniProtKB-KW"/>
</dbReference>
<keyword evidence="17" id="KW-0966">Cell projection</keyword>
<dbReference type="FunFam" id="3.40.50.300:FF:000695">
    <property type="entry name" value="Flagellar biosynthesis regulator FlhF"/>
    <property type="match status" value="1"/>
</dbReference>
<dbReference type="Proteomes" id="UP000253501">
    <property type="component" value="Unassembled WGS sequence"/>
</dbReference>
<sequence>MSVAKFVAANGREAMRQVREAMGPDAVVLSNRTVEGGVEIVAMRDTDLGSVQATAQVYVPPAPVVEPAAIGDLRGELQSMRAMLERQLAGINPAPSAVASAAAHGVAASDPLRESLFEWMVGAGFSGQLARTLLARLPLGYDRPAAMGWIRTELASKLPVLGDEDSLFAQGGVLALVGPTGVGKTTTTAKLAARFVLRHGADKLALLTTDSFRIGAHEQLRIYGDILGVPVHAVKDAADLRFALAAMKDKHLVIIDTVGMSQRDRSLSEQIAMLAGVPAPVQRVLLLNGASHGDTLNEVVHAYRHDAAPDGGGIDGCIISKLDEATHLGSVLDVVIRHRLPVFYASTGQRVPEHLELANSTALVERAFLTPRRGSVFADADAARRRSAGTDDEAPARGGADEVLRSLTDSADALSQCVAELNGAGLGLDLARSLWQQRGAGAPALRAMSQQVREAVCRDVTRQCEQYVLASAATLQVAVPGRRTPQPMQHTLWLADRDGMPLAATVTPTGRAGQPLGEAESDAASLRAAMSAARKVVNLVDAVPSAAMLARWQQAGERWVASARKTARVVSAGTAWKLDALADTLTFHAVGEDTVREREAVRWLASAEVRVPDSPVRGKGTPEGGIDACLVVARLADRATGELLDTRYLLCDPALAQDAAQVARWALWTDAADARLRTLRHAIDHFAQDAESGHAAGAALAALQLGLSVLRLEHAPTAAAPAFLARLAGRTVRQGVPVLGTVLNEGMGRMLALLDVLENYPGRGTAVPAEAMEVLQ</sequence>
<dbReference type="InterPro" id="IPR000897">
    <property type="entry name" value="SRP54_GTPase_dom"/>
</dbReference>
<dbReference type="Gene3D" id="3.40.50.300">
    <property type="entry name" value="P-loop containing nucleotide triphosphate hydrolases"/>
    <property type="match status" value="1"/>
</dbReference>
<dbReference type="InterPro" id="IPR047040">
    <property type="entry name" value="FlhF__GTPase_dom"/>
</dbReference>
<accession>A0A367PD88</accession>
<keyword evidence="4" id="KW-0813">Transport</keyword>
<comment type="function">
    <text evidence="12">Necessary for flagellar biosynthesis. May be involved in translocation of the flagellum.</text>
</comment>
<evidence type="ECO:0000256" key="5">
    <source>
        <dbReference type="ARBA" id="ARBA00022475"/>
    </source>
</evidence>
<dbReference type="GO" id="GO:0005525">
    <property type="term" value="F:GTP binding"/>
    <property type="evidence" value="ECO:0007669"/>
    <property type="project" value="UniProtKB-UniRule"/>
</dbReference>
<keyword evidence="7" id="KW-1005">Bacterial flagellum biogenesis</keyword>
<name>A0A367PD88_CUPNE</name>
<keyword evidence="11" id="KW-1006">Bacterial flagellum protein export</keyword>
<comment type="similarity">
    <text evidence="2">Belongs to the GTP-binding SRP family.</text>
</comment>
<dbReference type="GO" id="GO:0005047">
    <property type="term" value="F:signal recognition particle binding"/>
    <property type="evidence" value="ECO:0007669"/>
    <property type="project" value="TreeGrafter"/>
</dbReference>
<evidence type="ECO:0000313" key="17">
    <source>
        <dbReference type="EMBL" id="RCJ05851.1"/>
    </source>
</evidence>
<keyword evidence="10" id="KW-0472">Membrane</keyword>
<evidence type="ECO:0000256" key="14">
    <source>
        <dbReference type="SAM" id="MobiDB-lite"/>
    </source>
</evidence>
<evidence type="ECO:0000256" key="4">
    <source>
        <dbReference type="ARBA" id="ARBA00022448"/>
    </source>
</evidence>
<evidence type="ECO:0000256" key="13">
    <source>
        <dbReference type="NCBIfam" id="TIGR03499"/>
    </source>
</evidence>
<dbReference type="NCBIfam" id="TIGR03499">
    <property type="entry name" value="FlhF"/>
    <property type="match status" value="1"/>
</dbReference>
<evidence type="ECO:0000256" key="12">
    <source>
        <dbReference type="ARBA" id="ARBA00025337"/>
    </source>
</evidence>
<dbReference type="SUPFAM" id="SSF52540">
    <property type="entry name" value="P-loop containing nucleoside triphosphate hydrolases"/>
    <property type="match status" value="1"/>
</dbReference>
<dbReference type="InterPro" id="IPR020006">
    <property type="entry name" value="FlhF"/>
</dbReference>
<dbReference type="SMART" id="SM00962">
    <property type="entry name" value="SRP54"/>
    <property type="match status" value="1"/>
</dbReference>
<dbReference type="InterPro" id="IPR027417">
    <property type="entry name" value="P-loop_NTPase"/>
</dbReference>
<dbReference type="GO" id="GO:0006614">
    <property type="term" value="P:SRP-dependent cotranslational protein targeting to membrane"/>
    <property type="evidence" value="ECO:0007669"/>
    <property type="project" value="UniProtKB-UniRule"/>
</dbReference>
<reference evidence="17 18" key="1">
    <citation type="submission" date="2018-04" db="EMBL/GenBank/DDBJ databases">
        <title>Cupriavidus necator CR12 genome sequencing and assembly.</title>
        <authorList>
            <person name="Ben Fekih I."/>
            <person name="Mazhar H.S."/>
            <person name="Bello S.K."/>
            <person name="Rensing C."/>
        </authorList>
    </citation>
    <scope>NUCLEOTIDE SEQUENCE [LARGE SCALE GENOMIC DNA]</scope>
    <source>
        <strain evidence="17 18">CR12</strain>
    </source>
</reference>
<evidence type="ECO:0000256" key="1">
    <source>
        <dbReference type="ARBA" id="ARBA00004413"/>
    </source>
</evidence>
<dbReference type="EMBL" id="QDHA01000064">
    <property type="protein sequence ID" value="RCJ05851.1"/>
    <property type="molecule type" value="Genomic_DNA"/>
</dbReference>
<keyword evidence="5" id="KW-1003">Cell membrane</keyword>
<evidence type="ECO:0000256" key="3">
    <source>
        <dbReference type="ARBA" id="ARBA00014919"/>
    </source>
</evidence>
<dbReference type="NCBIfam" id="NF011312">
    <property type="entry name" value="PRK14723.1"/>
    <property type="match status" value="1"/>
</dbReference>
<keyword evidence="9" id="KW-0342">GTP-binding</keyword>
<dbReference type="CDD" id="cd17873">
    <property type="entry name" value="FlhF"/>
    <property type="match status" value="1"/>
</dbReference>
<dbReference type="AlphaFoldDB" id="A0A367PD88"/>
<evidence type="ECO:0000256" key="11">
    <source>
        <dbReference type="ARBA" id="ARBA00023225"/>
    </source>
</evidence>
<keyword evidence="17" id="KW-0282">Flagellum</keyword>
<evidence type="ECO:0000259" key="15">
    <source>
        <dbReference type="SMART" id="SM00382"/>
    </source>
</evidence>
<keyword evidence="6" id="KW-0547">Nucleotide-binding</keyword>
<dbReference type="RefSeq" id="WP_114134175.1">
    <property type="nucleotide sequence ID" value="NZ_CP068435.1"/>
</dbReference>
<feature type="domain" description="SRP54-type proteins GTP-binding" evidence="16">
    <location>
        <begin position="171"/>
        <end position="369"/>
    </location>
</feature>
<dbReference type="GO" id="GO:0005886">
    <property type="term" value="C:plasma membrane"/>
    <property type="evidence" value="ECO:0007669"/>
    <property type="project" value="UniProtKB-SubCell"/>
</dbReference>
<dbReference type="GO" id="GO:0003924">
    <property type="term" value="F:GTPase activity"/>
    <property type="evidence" value="ECO:0007669"/>
    <property type="project" value="UniProtKB-UniRule"/>
</dbReference>
<dbReference type="InterPro" id="IPR003593">
    <property type="entry name" value="AAA+_ATPase"/>
</dbReference>
<evidence type="ECO:0000256" key="9">
    <source>
        <dbReference type="ARBA" id="ARBA00023134"/>
    </source>
</evidence>
<dbReference type="Pfam" id="PF00448">
    <property type="entry name" value="SRP54"/>
    <property type="match status" value="1"/>
</dbReference>
<gene>
    <name evidence="17" type="primary">flhF</name>
    <name evidence="17" type="ORF">DDK22_24505</name>
</gene>
<dbReference type="PANTHER" id="PTHR43134">
    <property type="entry name" value="SIGNAL RECOGNITION PARTICLE RECEPTOR SUBUNIT ALPHA"/>
    <property type="match status" value="1"/>
</dbReference>
<protein>
    <recommendedName>
        <fullName evidence="3 13">Flagellar biosynthesis protein FlhF</fullName>
    </recommendedName>
</protein>
<comment type="caution">
    <text evidence="17">The sequence shown here is derived from an EMBL/GenBank/DDBJ whole genome shotgun (WGS) entry which is preliminary data.</text>
</comment>